<dbReference type="Proteomes" id="UP000094020">
    <property type="component" value="Chromosome 8"/>
</dbReference>
<dbReference type="GeneID" id="30173028"/>
<dbReference type="GO" id="GO:0008897">
    <property type="term" value="F:holo-[acyl-carrier-protein] synthase activity"/>
    <property type="evidence" value="ECO:0007669"/>
    <property type="project" value="InterPro"/>
</dbReference>
<dbReference type="GO" id="GO:0000287">
    <property type="term" value="F:magnesium ion binding"/>
    <property type="evidence" value="ECO:0007669"/>
    <property type="project" value="InterPro"/>
</dbReference>
<reference evidence="5" key="3">
    <citation type="submission" date="2016-07" db="EMBL/GenBank/DDBJ databases">
        <title>Evolution of pathogenesis and genome organization in the Tremellales.</title>
        <authorList>
            <person name="Cuomo C."/>
            <person name="Litvintseva A."/>
            <person name="Heitman J."/>
            <person name="Chen Y."/>
            <person name="Sun S."/>
            <person name="Springer D."/>
            <person name="Dromer F."/>
            <person name="Young S."/>
            <person name="Zeng Q."/>
            <person name="Chapman S."/>
            <person name="Gujja S."/>
            <person name="Saif S."/>
            <person name="Birren B."/>
        </authorList>
    </citation>
    <scope>NUCLEOTIDE SEQUENCE</scope>
    <source>
        <strain evidence="5">CBS 10737</strain>
    </source>
</reference>
<reference evidence="6" key="2">
    <citation type="submission" date="2013-07" db="EMBL/GenBank/DDBJ databases">
        <authorList>
            <consortium name="The Broad Institute Genome Sequencing Platform"/>
            <person name="Cuomo C."/>
            <person name="Litvintseva A."/>
            <person name="Chen Y."/>
            <person name="Heitman J."/>
            <person name="Sun S."/>
            <person name="Springer D."/>
            <person name="Dromer F."/>
            <person name="Young S.K."/>
            <person name="Zeng Q."/>
            <person name="Gargeya S."/>
            <person name="Fitzgerald M."/>
            <person name="Abouelleil A."/>
            <person name="Alvarado L."/>
            <person name="Berlin A.M."/>
            <person name="Chapman S.B."/>
            <person name="Dewar J."/>
            <person name="Goldberg J."/>
            <person name="Griggs A."/>
            <person name="Gujja S."/>
            <person name="Hansen M."/>
            <person name="Howarth C."/>
            <person name="Imamovic A."/>
            <person name="Larimer J."/>
            <person name="McCowan C."/>
            <person name="Murphy C."/>
            <person name="Pearson M."/>
            <person name="Priest M."/>
            <person name="Roberts A."/>
            <person name="Saif S."/>
            <person name="Shea T."/>
            <person name="Sykes S."/>
            <person name="Wortman J."/>
            <person name="Nusbaum C."/>
            <person name="Birren B."/>
        </authorList>
    </citation>
    <scope>NUCLEOTIDE SEQUENCE</scope>
    <source>
        <strain evidence="6">CBS 10737</strain>
    </source>
</reference>
<reference evidence="6" key="4">
    <citation type="submission" date="2024-02" db="EMBL/GenBank/DDBJ databases">
        <title>Comparative genomics of Cryptococcus and Kwoniella reveals pathogenesis evolution and contrasting modes of karyotype evolution via chromosome fusion or intercentromeric recombination.</title>
        <authorList>
            <person name="Coelho M.A."/>
            <person name="David-Palma M."/>
            <person name="Shea T."/>
            <person name="Bowers K."/>
            <person name="McGinley-Smith S."/>
            <person name="Mohammad A.W."/>
            <person name="Gnirke A."/>
            <person name="Yurkov A.M."/>
            <person name="Nowrousian M."/>
            <person name="Sun S."/>
            <person name="Cuomo C.A."/>
            <person name="Heitman J."/>
        </authorList>
    </citation>
    <scope>NUCLEOTIDE SEQUENCE</scope>
    <source>
        <strain evidence="6">CBS 10737</strain>
    </source>
</reference>
<dbReference type="Gene3D" id="3.90.470.20">
    <property type="entry name" value="4'-phosphopantetheinyl transferase domain"/>
    <property type="match status" value="1"/>
</dbReference>
<gene>
    <name evidence="5" type="ORF">I206_04659</name>
    <name evidence="6" type="ORF">I206_105839</name>
</gene>
<evidence type="ECO:0000313" key="6">
    <source>
        <dbReference type="EMBL" id="WWC71880.1"/>
    </source>
</evidence>
<dbReference type="GO" id="GO:0006633">
    <property type="term" value="P:fatty acid biosynthetic process"/>
    <property type="evidence" value="ECO:0007669"/>
    <property type="project" value="InterPro"/>
</dbReference>
<organism evidence="5">
    <name type="scientific">Kwoniella pini CBS 10737</name>
    <dbReference type="NCBI Taxonomy" id="1296096"/>
    <lineage>
        <taxon>Eukaryota</taxon>
        <taxon>Fungi</taxon>
        <taxon>Dikarya</taxon>
        <taxon>Basidiomycota</taxon>
        <taxon>Agaricomycotina</taxon>
        <taxon>Tremellomycetes</taxon>
        <taxon>Tremellales</taxon>
        <taxon>Cryptococcaceae</taxon>
        <taxon>Kwoniella</taxon>
    </lineage>
</organism>
<name>A0A1B9I0B3_9TREE</name>
<evidence type="ECO:0000256" key="1">
    <source>
        <dbReference type="ARBA" id="ARBA00022679"/>
    </source>
</evidence>
<keyword evidence="3" id="KW-0460">Magnesium</keyword>
<dbReference type="AlphaFoldDB" id="A0A1B9I0B3"/>
<dbReference type="InterPro" id="IPR004568">
    <property type="entry name" value="Ppantetheine-prot_Trfase_dom"/>
</dbReference>
<dbReference type="EMBL" id="KI894012">
    <property type="protein sequence ID" value="OCF48972.1"/>
    <property type="molecule type" value="Genomic_DNA"/>
</dbReference>
<dbReference type="KEGG" id="kpin:30173028"/>
<dbReference type="RefSeq" id="XP_019010191.1">
    <property type="nucleotide sequence ID" value="XM_019156389.1"/>
</dbReference>
<evidence type="ECO:0000313" key="5">
    <source>
        <dbReference type="EMBL" id="OCF48972.1"/>
    </source>
</evidence>
<dbReference type="STRING" id="1296096.A0A1B9I0B3"/>
<proteinExistence type="predicted"/>
<dbReference type="NCBIfam" id="TIGR00556">
    <property type="entry name" value="pantethn_trn"/>
    <property type="match status" value="1"/>
</dbReference>
<feature type="domain" description="4'-phosphopantetheinyl transferase" evidence="4">
    <location>
        <begin position="4"/>
        <end position="118"/>
    </location>
</feature>
<evidence type="ECO:0000256" key="3">
    <source>
        <dbReference type="ARBA" id="ARBA00022842"/>
    </source>
</evidence>
<dbReference type="InterPro" id="IPR037143">
    <property type="entry name" value="4-PPantetheinyl_Trfase_dom_sf"/>
</dbReference>
<keyword evidence="7" id="KW-1185">Reference proteome</keyword>
<dbReference type="InterPro" id="IPR008278">
    <property type="entry name" value="4-PPantetheinyl_Trfase_dom"/>
</dbReference>
<evidence type="ECO:0000256" key="2">
    <source>
        <dbReference type="ARBA" id="ARBA00022723"/>
    </source>
</evidence>
<dbReference type="OrthoDB" id="15433at2759"/>
<sequence length="143" mass="16470">MIAGIGIDILSLNRFRNLLIKRDPYKIAKRICTSNEFDLFKKLDIVSERNGNGNENSIENKDELIEKQLKFLSSRWTLKEASYKSLSNHLLKINWKDLEINKNKNGSLNLYPIQKDHRDKFNLIASLSHDAGLIVGVVIAQFK</sequence>
<keyword evidence="1" id="KW-0808">Transferase</keyword>
<keyword evidence="2" id="KW-0479">Metal-binding</keyword>
<evidence type="ECO:0000313" key="7">
    <source>
        <dbReference type="Proteomes" id="UP000094020"/>
    </source>
</evidence>
<protein>
    <recommendedName>
        <fullName evidence="4">4'-phosphopantetheinyl transferase domain-containing protein</fullName>
    </recommendedName>
</protein>
<reference evidence="5" key="1">
    <citation type="submission" date="2013-07" db="EMBL/GenBank/DDBJ databases">
        <title>The Genome Sequence of Cryptococcus pinus CBS10737.</title>
        <authorList>
            <consortium name="The Broad Institute Genome Sequencing Platform"/>
            <person name="Cuomo C."/>
            <person name="Litvintseva A."/>
            <person name="Chen Y."/>
            <person name="Heitman J."/>
            <person name="Sun S."/>
            <person name="Springer D."/>
            <person name="Dromer F."/>
            <person name="Young S.K."/>
            <person name="Zeng Q."/>
            <person name="Gargeya S."/>
            <person name="Fitzgerald M."/>
            <person name="Abouelleil A."/>
            <person name="Alvarado L."/>
            <person name="Berlin A.M."/>
            <person name="Chapman S.B."/>
            <person name="Dewar J."/>
            <person name="Goldberg J."/>
            <person name="Griggs A."/>
            <person name="Gujja S."/>
            <person name="Hansen M."/>
            <person name="Howarth C."/>
            <person name="Imamovic A."/>
            <person name="Larimer J."/>
            <person name="McCowan C."/>
            <person name="Murphy C."/>
            <person name="Pearson M."/>
            <person name="Priest M."/>
            <person name="Roberts A."/>
            <person name="Saif S."/>
            <person name="Shea T."/>
            <person name="Sykes S."/>
            <person name="Wortman J."/>
            <person name="Nusbaum C."/>
            <person name="Birren B."/>
        </authorList>
    </citation>
    <scope>NUCLEOTIDE SEQUENCE [LARGE SCALE GENOMIC DNA]</scope>
    <source>
        <strain evidence="5">CBS 10737</strain>
    </source>
</reference>
<dbReference type="EMBL" id="CP144526">
    <property type="protein sequence ID" value="WWC71880.1"/>
    <property type="molecule type" value="Genomic_DNA"/>
</dbReference>
<dbReference type="Pfam" id="PF01648">
    <property type="entry name" value="ACPS"/>
    <property type="match status" value="1"/>
</dbReference>
<evidence type="ECO:0000259" key="4">
    <source>
        <dbReference type="Pfam" id="PF01648"/>
    </source>
</evidence>
<accession>A0A1B9I0B3</accession>
<dbReference type="SUPFAM" id="SSF56214">
    <property type="entry name" value="4'-phosphopantetheinyl transferase"/>
    <property type="match status" value="1"/>
</dbReference>